<dbReference type="InterPro" id="IPR039751">
    <property type="entry name" value="HERPUD1/2"/>
</dbReference>
<keyword evidence="2" id="KW-1133">Transmembrane helix</keyword>
<dbReference type="GO" id="GO:0030968">
    <property type="term" value="P:endoplasmic reticulum unfolded protein response"/>
    <property type="evidence" value="ECO:0007669"/>
    <property type="project" value="TreeGrafter"/>
</dbReference>
<feature type="transmembrane region" description="Helical" evidence="2">
    <location>
        <begin position="446"/>
        <end position="468"/>
    </location>
</feature>
<feature type="compositionally biased region" description="Acidic residues" evidence="1">
    <location>
        <begin position="596"/>
        <end position="612"/>
    </location>
</feature>
<evidence type="ECO:0000313" key="4">
    <source>
        <dbReference type="Proteomes" id="UP001301958"/>
    </source>
</evidence>
<accession>A0AAN7BPD0</accession>
<evidence type="ECO:0008006" key="5">
    <source>
        <dbReference type="Google" id="ProtNLM"/>
    </source>
</evidence>
<feature type="compositionally biased region" description="Low complexity" evidence="1">
    <location>
        <begin position="495"/>
        <end position="513"/>
    </location>
</feature>
<sequence length="661" mass="72188">MADTQPVPLEDEGHAQGHASTVNLQILSPSPHVEPMRFPDMPVGTTVGELKEQIRERIASRPSNAQLRLIYQARFISRETDTLLDVFGEEVVSRARRLPPIPLPQYYNDELTTAAENAIRQAHANAFRNQPEYYRRIAQNVGTAAQVHNAPNGTHAATVNKLEVPPPVHQASSSDIVISAYPSGQLPLPLAGTLRATQTTTNAMNRNASGASTATMANNIANAVDWERPEPGQARATTPTVHGIHTRSHTPDFAPPPRSVAEQPQPRTQPRGQFRNRRPQRQAEVYIVRSPVGPHSLLVSQASEMYPLLVSGAPAPQAPAHSQPQVQPQQIQPVVEANRRANNVFFPLQAGAPAVAAAVPAQAQQPVQAQVQRPAQQPAPVPAPAAAPAPAAGAPAAVPGVFGHPGNPAVGGLGVFLALWPHVWLFVRLVMFAWWFSYSDPSWERWLSVAVGLTAIVLIHSGILNGIIDGAFNPVREQLEGMLPAPENNRRWGFRGAQNQQDQGGNDNNRQGNPDPARTARRLVAQRRIRNGTWLREQFEWIERAGVLLIASLAPGVAERHIQRLAAHEAAARAAEAERERLAQEAAAQMPPIPEGNEENGDEADWEDVDQAEQERENGEQNDDNHAQNEPLMVTGYREEQLQPQPQIPQQQQQQRPMGVA</sequence>
<feature type="region of interest" description="Disordered" evidence="1">
    <location>
        <begin position="490"/>
        <end position="517"/>
    </location>
</feature>
<evidence type="ECO:0000313" key="3">
    <source>
        <dbReference type="EMBL" id="KAK4227068.1"/>
    </source>
</evidence>
<evidence type="ECO:0000256" key="1">
    <source>
        <dbReference type="SAM" id="MobiDB-lite"/>
    </source>
</evidence>
<keyword evidence="2" id="KW-0472">Membrane</keyword>
<dbReference type="EMBL" id="MU865336">
    <property type="protein sequence ID" value="KAK4227068.1"/>
    <property type="molecule type" value="Genomic_DNA"/>
</dbReference>
<dbReference type="Gene3D" id="3.10.20.90">
    <property type="entry name" value="Phosphatidylinositol 3-kinase Catalytic Subunit, Chain A, domain 1"/>
    <property type="match status" value="1"/>
</dbReference>
<feature type="transmembrane region" description="Helical" evidence="2">
    <location>
        <begin position="409"/>
        <end position="434"/>
    </location>
</feature>
<protein>
    <recommendedName>
        <fullName evidence="5">Ubiquitin-like domain-containing protein</fullName>
    </recommendedName>
</protein>
<proteinExistence type="predicted"/>
<dbReference type="AlphaFoldDB" id="A0AAN7BPD0"/>
<keyword evidence="4" id="KW-1185">Reference proteome</keyword>
<feature type="region of interest" description="Disordered" evidence="1">
    <location>
        <begin position="576"/>
        <end position="661"/>
    </location>
</feature>
<dbReference type="Proteomes" id="UP001301958">
    <property type="component" value="Unassembled WGS sequence"/>
</dbReference>
<gene>
    <name evidence="3" type="ORF">QBC38DRAFT_365049</name>
</gene>
<name>A0AAN7BPD0_9PEZI</name>
<reference evidence="3" key="2">
    <citation type="submission" date="2023-05" db="EMBL/GenBank/DDBJ databases">
        <authorList>
            <consortium name="Lawrence Berkeley National Laboratory"/>
            <person name="Steindorff A."/>
            <person name="Hensen N."/>
            <person name="Bonometti L."/>
            <person name="Westerberg I."/>
            <person name="Brannstrom I.O."/>
            <person name="Guillou S."/>
            <person name="Cros-Aarteil S."/>
            <person name="Calhoun S."/>
            <person name="Haridas S."/>
            <person name="Kuo A."/>
            <person name="Mondo S."/>
            <person name="Pangilinan J."/>
            <person name="Riley R."/>
            <person name="Labutti K."/>
            <person name="Andreopoulos B."/>
            <person name="Lipzen A."/>
            <person name="Chen C."/>
            <person name="Yanf M."/>
            <person name="Daum C."/>
            <person name="Ng V."/>
            <person name="Clum A."/>
            <person name="Ohm R."/>
            <person name="Martin F."/>
            <person name="Silar P."/>
            <person name="Natvig D."/>
            <person name="Lalanne C."/>
            <person name="Gautier V."/>
            <person name="Ament-Velasquez S.L."/>
            <person name="Kruys A."/>
            <person name="Hutchinson M.I."/>
            <person name="Powell A.J."/>
            <person name="Barry K."/>
            <person name="Miller A.N."/>
            <person name="Grigoriev I.V."/>
            <person name="Debuchy R."/>
            <person name="Gladieux P."/>
            <person name="Thoren M.H."/>
            <person name="Johannesson H."/>
        </authorList>
    </citation>
    <scope>NUCLEOTIDE SEQUENCE</scope>
    <source>
        <strain evidence="3">CBS 990.96</strain>
    </source>
</reference>
<organism evidence="3 4">
    <name type="scientific">Podospora fimiseda</name>
    <dbReference type="NCBI Taxonomy" id="252190"/>
    <lineage>
        <taxon>Eukaryota</taxon>
        <taxon>Fungi</taxon>
        <taxon>Dikarya</taxon>
        <taxon>Ascomycota</taxon>
        <taxon>Pezizomycotina</taxon>
        <taxon>Sordariomycetes</taxon>
        <taxon>Sordariomycetidae</taxon>
        <taxon>Sordariales</taxon>
        <taxon>Podosporaceae</taxon>
        <taxon>Podospora</taxon>
    </lineage>
</organism>
<evidence type="ECO:0000256" key="2">
    <source>
        <dbReference type="SAM" id="Phobius"/>
    </source>
</evidence>
<dbReference type="PANTHER" id="PTHR12943:SF27">
    <property type="entry name" value="HOMOCYSTEINE-INDUCED ENDOPLASMIC RETICULUM PROTEIN, ISOFORM A"/>
    <property type="match status" value="1"/>
</dbReference>
<comment type="caution">
    <text evidence="3">The sequence shown here is derived from an EMBL/GenBank/DDBJ whole genome shotgun (WGS) entry which is preliminary data.</text>
</comment>
<dbReference type="PANTHER" id="PTHR12943">
    <property type="entry name" value="HOMOCYSTEINE-RESPONSIVE ENDOPLASMIC RETICULUM-RESIDENT UNIQUITIN-LIKE DOMAIN HERPUD PROTEIN FAMILY MEMBER"/>
    <property type="match status" value="1"/>
</dbReference>
<feature type="region of interest" description="Disordered" evidence="1">
    <location>
        <begin position="229"/>
        <end position="282"/>
    </location>
</feature>
<reference evidence="3" key="1">
    <citation type="journal article" date="2023" name="Mol. Phylogenet. Evol.">
        <title>Genome-scale phylogeny and comparative genomics of the fungal order Sordariales.</title>
        <authorList>
            <person name="Hensen N."/>
            <person name="Bonometti L."/>
            <person name="Westerberg I."/>
            <person name="Brannstrom I.O."/>
            <person name="Guillou S."/>
            <person name="Cros-Aarteil S."/>
            <person name="Calhoun S."/>
            <person name="Haridas S."/>
            <person name="Kuo A."/>
            <person name="Mondo S."/>
            <person name="Pangilinan J."/>
            <person name="Riley R."/>
            <person name="LaButti K."/>
            <person name="Andreopoulos B."/>
            <person name="Lipzen A."/>
            <person name="Chen C."/>
            <person name="Yan M."/>
            <person name="Daum C."/>
            <person name="Ng V."/>
            <person name="Clum A."/>
            <person name="Steindorff A."/>
            <person name="Ohm R.A."/>
            <person name="Martin F."/>
            <person name="Silar P."/>
            <person name="Natvig D.O."/>
            <person name="Lalanne C."/>
            <person name="Gautier V."/>
            <person name="Ament-Velasquez S.L."/>
            <person name="Kruys A."/>
            <person name="Hutchinson M.I."/>
            <person name="Powell A.J."/>
            <person name="Barry K."/>
            <person name="Miller A.N."/>
            <person name="Grigoriev I.V."/>
            <person name="Debuchy R."/>
            <person name="Gladieux P."/>
            <person name="Hiltunen Thoren M."/>
            <person name="Johannesson H."/>
        </authorList>
    </citation>
    <scope>NUCLEOTIDE SEQUENCE</scope>
    <source>
        <strain evidence="3">CBS 990.96</strain>
    </source>
</reference>
<dbReference type="InterPro" id="IPR029071">
    <property type="entry name" value="Ubiquitin-like_domsf"/>
</dbReference>
<dbReference type="SUPFAM" id="SSF54236">
    <property type="entry name" value="Ubiquitin-like"/>
    <property type="match status" value="1"/>
</dbReference>
<feature type="compositionally biased region" description="Basic and acidic residues" evidence="1">
    <location>
        <begin position="613"/>
        <end position="627"/>
    </location>
</feature>
<feature type="compositionally biased region" description="Low complexity" evidence="1">
    <location>
        <begin position="642"/>
        <end position="661"/>
    </location>
</feature>
<keyword evidence="2" id="KW-0812">Transmembrane</keyword>